<protein>
    <recommendedName>
        <fullName evidence="5">INO80 complex subunit F domain-containing protein</fullName>
    </recommendedName>
</protein>
<comment type="caution">
    <text evidence="6">The sequence shown here is derived from an EMBL/GenBank/DDBJ whole genome shotgun (WGS) entry which is preliminary data.</text>
</comment>
<organism evidence="6 7">
    <name type="scientific">Teratosphaeria destructans</name>
    <dbReference type="NCBI Taxonomy" id="418781"/>
    <lineage>
        <taxon>Eukaryota</taxon>
        <taxon>Fungi</taxon>
        <taxon>Dikarya</taxon>
        <taxon>Ascomycota</taxon>
        <taxon>Pezizomycotina</taxon>
        <taxon>Dothideomycetes</taxon>
        <taxon>Dothideomycetidae</taxon>
        <taxon>Mycosphaerellales</taxon>
        <taxon>Teratosphaeriaceae</taxon>
        <taxon>Teratosphaeria</taxon>
    </lineage>
</organism>
<reference evidence="6 7" key="1">
    <citation type="journal article" date="2018" name="IMA Fungus">
        <title>IMA Genome-F 10: Nine draft genome sequences of Claviceps purpurea s.lat., including C. arundinis, C. humidiphila, and C. cf. spartinae, pseudomolecules for the pitch canker pathogen Fusarium circinatum, draft genome of Davidsoniella eucalypti, Grosmannia galeiformis, Quambalaria eucalypti, and Teratosphaeria destructans.</title>
        <authorList>
            <person name="Wingfield B.D."/>
            <person name="Liu M."/>
            <person name="Nguyen H.D."/>
            <person name="Lane F.A."/>
            <person name="Morgan S.W."/>
            <person name="De Vos L."/>
            <person name="Wilken P.M."/>
            <person name="Duong T.A."/>
            <person name="Aylward J."/>
            <person name="Coetzee M.P."/>
            <person name="Dadej K."/>
            <person name="De Beer Z.W."/>
            <person name="Findlay W."/>
            <person name="Havenga M."/>
            <person name="Kolarik M."/>
            <person name="Menzies J.G."/>
            <person name="Naidoo K."/>
            <person name="Pochopski O."/>
            <person name="Shoukouhi P."/>
            <person name="Santana Q.C."/>
            <person name="Seifert K.A."/>
            <person name="Soal N."/>
            <person name="Steenkamp E.T."/>
            <person name="Tatham C.T."/>
            <person name="van der Nest M.A."/>
            <person name="Wingfield M.J."/>
        </authorList>
    </citation>
    <scope>NUCLEOTIDE SEQUENCE [LARGE SCALE GENOMIC DNA]</scope>
    <source>
        <strain evidence="6">CMW44962</strain>
    </source>
</reference>
<comment type="subcellular location">
    <subcellularLocation>
        <location evidence="1">Nucleus</location>
    </subcellularLocation>
</comment>
<evidence type="ECO:0000256" key="3">
    <source>
        <dbReference type="SAM" id="Coils"/>
    </source>
</evidence>
<dbReference type="OrthoDB" id="10070927at2759"/>
<evidence type="ECO:0000256" key="2">
    <source>
        <dbReference type="ARBA" id="ARBA00023242"/>
    </source>
</evidence>
<dbReference type="Proteomes" id="UP001138500">
    <property type="component" value="Unassembled WGS sequence"/>
</dbReference>
<feature type="region of interest" description="Disordered" evidence="4">
    <location>
        <begin position="165"/>
        <end position="239"/>
    </location>
</feature>
<feature type="region of interest" description="Disordered" evidence="4">
    <location>
        <begin position="72"/>
        <end position="116"/>
    </location>
</feature>
<feature type="domain" description="INO80 complex subunit F" evidence="5">
    <location>
        <begin position="20"/>
        <end position="65"/>
    </location>
</feature>
<keyword evidence="3" id="KW-0175">Coiled coil</keyword>
<dbReference type="InterPro" id="IPR056513">
    <property type="entry name" value="INO80F"/>
</dbReference>
<evidence type="ECO:0000313" key="6">
    <source>
        <dbReference type="EMBL" id="KAH9845053.1"/>
    </source>
</evidence>
<feature type="compositionally biased region" description="Basic and acidic residues" evidence="4">
    <location>
        <begin position="181"/>
        <end position="193"/>
    </location>
</feature>
<sequence length="239" mass="25227">MPSDLATANTPLAPSVEKAYYRKCIQLKRRLNEVEAANDEAKLRRTRLERGIMKMRLERAFLLKEMEKRINAPVGDPDLDTEAEEVVGTPPPRERGRGGRRTAPRPSTQLQDPPMVEFGGQMYPANVRADDGSYGYLPPDALEQLKKAQAPQPAANYPPLPHSSPYGAPVGIPGATAARGDAGEIHDGDDKRATNRASGAVGEAVGGANGEVPGSAEQSVPEPAVAAGGGGGGFAAINR</sequence>
<dbReference type="GO" id="GO:0005634">
    <property type="term" value="C:nucleus"/>
    <property type="evidence" value="ECO:0007669"/>
    <property type="project" value="UniProtKB-SubCell"/>
</dbReference>
<proteinExistence type="predicted"/>
<dbReference type="AlphaFoldDB" id="A0A9W7T0M7"/>
<evidence type="ECO:0000256" key="1">
    <source>
        <dbReference type="ARBA" id="ARBA00004123"/>
    </source>
</evidence>
<evidence type="ECO:0000259" key="5">
    <source>
        <dbReference type="Pfam" id="PF24245"/>
    </source>
</evidence>
<reference evidence="6 7" key="2">
    <citation type="journal article" date="2021" name="Curr. Genet.">
        <title>Genetic response to nitrogen starvation in the aggressive Eucalyptus foliar pathogen Teratosphaeria destructans.</title>
        <authorList>
            <person name="Havenga M."/>
            <person name="Wingfield B.D."/>
            <person name="Wingfield M.J."/>
            <person name="Dreyer L.L."/>
            <person name="Roets F."/>
            <person name="Aylward J."/>
        </authorList>
    </citation>
    <scope>NUCLEOTIDE SEQUENCE [LARGE SCALE GENOMIC DNA]</scope>
    <source>
        <strain evidence="6">CMW44962</strain>
    </source>
</reference>
<dbReference type="Pfam" id="PF24245">
    <property type="entry name" value="INO80F"/>
    <property type="match status" value="1"/>
</dbReference>
<accession>A0A9W7T0M7</accession>
<keyword evidence="2" id="KW-0539">Nucleus</keyword>
<name>A0A9W7T0M7_9PEZI</name>
<gene>
    <name evidence="6" type="ORF">Tdes44962_MAKER06912</name>
</gene>
<feature type="compositionally biased region" description="Gly residues" evidence="4">
    <location>
        <begin position="227"/>
        <end position="239"/>
    </location>
</feature>
<keyword evidence="7" id="KW-1185">Reference proteome</keyword>
<dbReference type="EMBL" id="RIBY02000158">
    <property type="protein sequence ID" value="KAH9845053.1"/>
    <property type="molecule type" value="Genomic_DNA"/>
</dbReference>
<evidence type="ECO:0000256" key="4">
    <source>
        <dbReference type="SAM" id="MobiDB-lite"/>
    </source>
</evidence>
<evidence type="ECO:0000313" key="7">
    <source>
        <dbReference type="Proteomes" id="UP001138500"/>
    </source>
</evidence>
<feature type="coiled-coil region" evidence="3">
    <location>
        <begin position="24"/>
        <end position="51"/>
    </location>
</feature>